<keyword evidence="18" id="KW-1185">Reference proteome</keyword>
<evidence type="ECO:0000256" key="11">
    <source>
        <dbReference type="ARBA" id="ARBA00023180"/>
    </source>
</evidence>
<keyword evidence="8 12" id="KW-0067">ATP-binding</keyword>
<feature type="chain" id="PRO_5015569233" evidence="15">
    <location>
        <begin position="24"/>
        <end position="807"/>
    </location>
</feature>
<dbReference type="InterPro" id="IPR017441">
    <property type="entry name" value="Protein_kinase_ATP_BS"/>
</dbReference>
<keyword evidence="7 17" id="KW-0418">Kinase</keyword>
<keyword evidence="3" id="KW-0808">Transferase</keyword>
<dbReference type="PROSITE" id="PS00107">
    <property type="entry name" value="PROTEIN_KINASE_ATP"/>
    <property type="match status" value="1"/>
</dbReference>
<dbReference type="GO" id="GO:0004674">
    <property type="term" value="F:protein serine/threonine kinase activity"/>
    <property type="evidence" value="ECO:0007669"/>
    <property type="project" value="UniProtKB-KW"/>
</dbReference>
<dbReference type="PROSITE" id="PS50011">
    <property type="entry name" value="PROTEIN_KINASE_DOM"/>
    <property type="match status" value="1"/>
</dbReference>
<dbReference type="InterPro" id="IPR045272">
    <property type="entry name" value="ANXUR1/2-like"/>
</dbReference>
<evidence type="ECO:0000256" key="5">
    <source>
        <dbReference type="ARBA" id="ARBA00022729"/>
    </source>
</evidence>
<reference evidence="17 18" key="1">
    <citation type="journal article" date="2018" name="Mol. Plant">
        <title>The genome of Artemisia annua provides insight into the evolution of Asteraceae family and artemisinin biosynthesis.</title>
        <authorList>
            <person name="Shen Q."/>
            <person name="Zhang L."/>
            <person name="Liao Z."/>
            <person name="Wang S."/>
            <person name="Yan T."/>
            <person name="Shi P."/>
            <person name="Liu M."/>
            <person name="Fu X."/>
            <person name="Pan Q."/>
            <person name="Wang Y."/>
            <person name="Lv Z."/>
            <person name="Lu X."/>
            <person name="Zhang F."/>
            <person name="Jiang W."/>
            <person name="Ma Y."/>
            <person name="Chen M."/>
            <person name="Hao X."/>
            <person name="Li L."/>
            <person name="Tang Y."/>
            <person name="Lv G."/>
            <person name="Zhou Y."/>
            <person name="Sun X."/>
            <person name="Brodelius P.E."/>
            <person name="Rose J.K.C."/>
            <person name="Tang K."/>
        </authorList>
    </citation>
    <scope>NUCLEOTIDE SEQUENCE [LARGE SCALE GENOMIC DNA]</scope>
    <source>
        <strain evidence="18">cv. Huhao1</strain>
        <tissue evidence="17">Leaf</tissue>
    </source>
</reference>
<evidence type="ECO:0000256" key="12">
    <source>
        <dbReference type="PROSITE-ProRule" id="PRU10141"/>
    </source>
</evidence>
<evidence type="ECO:0000256" key="4">
    <source>
        <dbReference type="ARBA" id="ARBA00022692"/>
    </source>
</evidence>
<sequence length="807" mass="90673">MLNFFLLHALFCLLLLFTITTTAQPYKATEHFLLNCGSSYNITSDQKWDGDEHSEFVPSNITTSSFSSNPLFLDTSVPQIPYSTARIFNTSSFTYTFPVSEGPKFLRLYFYPATYCDLNANLSFFSVTSNGYTLLTNFSAFLTSSFLAKTRFNAGDDDPRGPHFVKEFLIYVKDTQFLNVMFTPLPSSYAFINGIEIVSMPENLYFDAKNPKPVGMSTGPVIKNDTALETVYRLNMSGGQILSTEDTGMYRIWDQDDNYIYEVYQTQRSMGNQSELYNLTWILPVDSGFHYMLRLHFCNISQTFSTVFINNQTAEEEAGPLKWTPGSGYPVFKDYVVFVDDPDGHRSKQDLWLAVPPNKFSFEYQDCYLNALEAFKLSMNRSLSSPNPELSSSVYQPPSPVSPIKENKKKNPHHVTIIGGVGGGLVFLSILLCIVLRQRKRVNHHSTTNQKPSRGSTPSDSSLPSHRSRPFTLAEVKAATNNFNDNCVIGNGGFGKVYKGYIDNAATTVAIKRLNPSSSQGFHEFHTEIEMLSKLRHVHLVSLIGYCNENGEMVLVYDYMTHGTLREHLYKANNPLLSWEARLNICIGMAKGLHYLHTGAKRTIIHRDVKSTNILLDENWVAKISDFGLSKVGSKDPLHKHVSTMVKGSIGYIDPEYCRNQKLTEKSDVYSFGVVLFEVRCARAVIVPRVPNEQVNLAEWGKTCYRRGTLLEIIDEKLGDQIAPGCLRKFGEVANSCLHQEGCERPAMDEVVWGLEFALELQKASEKTGGHVTDTMSDNQEVPILMQVEMSTLTENGIEAKGNVCIS</sequence>
<feature type="compositionally biased region" description="Low complexity" evidence="13">
    <location>
        <begin position="386"/>
        <end position="396"/>
    </location>
</feature>
<evidence type="ECO:0000313" key="17">
    <source>
        <dbReference type="EMBL" id="PWA56810.1"/>
    </source>
</evidence>
<feature type="binding site" evidence="12">
    <location>
        <position position="512"/>
    </location>
    <ligand>
        <name>ATP</name>
        <dbReference type="ChEBI" id="CHEBI:30616"/>
    </ligand>
</feature>
<keyword evidence="10 14" id="KW-0472">Membrane</keyword>
<organism evidence="17 18">
    <name type="scientific">Artemisia annua</name>
    <name type="common">Sweet wormwood</name>
    <dbReference type="NCBI Taxonomy" id="35608"/>
    <lineage>
        <taxon>Eukaryota</taxon>
        <taxon>Viridiplantae</taxon>
        <taxon>Streptophyta</taxon>
        <taxon>Embryophyta</taxon>
        <taxon>Tracheophyta</taxon>
        <taxon>Spermatophyta</taxon>
        <taxon>Magnoliopsida</taxon>
        <taxon>eudicotyledons</taxon>
        <taxon>Gunneridae</taxon>
        <taxon>Pentapetalae</taxon>
        <taxon>asterids</taxon>
        <taxon>campanulids</taxon>
        <taxon>Asterales</taxon>
        <taxon>Asteraceae</taxon>
        <taxon>Asteroideae</taxon>
        <taxon>Anthemideae</taxon>
        <taxon>Artemisiinae</taxon>
        <taxon>Artemisia</taxon>
    </lineage>
</organism>
<evidence type="ECO:0000256" key="8">
    <source>
        <dbReference type="ARBA" id="ARBA00022840"/>
    </source>
</evidence>
<evidence type="ECO:0000313" key="18">
    <source>
        <dbReference type="Proteomes" id="UP000245207"/>
    </source>
</evidence>
<evidence type="ECO:0000256" key="7">
    <source>
        <dbReference type="ARBA" id="ARBA00022777"/>
    </source>
</evidence>
<dbReference type="Proteomes" id="UP000245207">
    <property type="component" value="Unassembled WGS sequence"/>
</dbReference>
<keyword evidence="11" id="KW-0325">Glycoprotein</keyword>
<dbReference type="GO" id="GO:0004714">
    <property type="term" value="F:transmembrane receptor protein tyrosine kinase activity"/>
    <property type="evidence" value="ECO:0007669"/>
    <property type="project" value="InterPro"/>
</dbReference>
<dbReference type="SUPFAM" id="SSF56112">
    <property type="entry name" value="Protein kinase-like (PK-like)"/>
    <property type="match status" value="1"/>
</dbReference>
<evidence type="ECO:0000256" key="14">
    <source>
        <dbReference type="SAM" id="Phobius"/>
    </source>
</evidence>
<dbReference type="AlphaFoldDB" id="A0A2U1M6F3"/>
<accession>A0A2U1M6F3</accession>
<dbReference type="Gene3D" id="2.60.120.430">
    <property type="entry name" value="Galactose-binding lectin"/>
    <property type="match status" value="2"/>
</dbReference>
<dbReference type="Pfam" id="PF07714">
    <property type="entry name" value="PK_Tyr_Ser-Thr"/>
    <property type="match status" value="1"/>
</dbReference>
<feature type="signal peptide" evidence="15">
    <location>
        <begin position="1"/>
        <end position="23"/>
    </location>
</feature>
<dbReference type="CDD" id="cd14066">
    <property type="entry name" value="STKc_IRAK"/>
    <property type="match status" value="1"/>
</dbReference>
<dbReference type="SMART" id="SM00220">
    <property type="entry name" value="S_TKc"/>
    <property type="match status" value="1"/>
</dbReference>
<dbReference type="InterPro" id="IPR011009">
    <property type="entry name" value="Kinase-like_dom_sf"/>
</dbReference>
<feature type="region of interest" description="Disordered" evidence="13">
    <location>
        <begin position="386"/>
        <end position="410"/>
    </location>
</feature>
<keyword evidence="4 14" id="KW-0812">Transmembrane</keyword>
<evidence type="ECO:0000256" key="9">
    <source>
        <dbReference type="ARBA" id="ARBA00022989"/>
    </source>
</evidence>
<dbReference type="GO" id="GO:0005524">
    <property type="term" value="F:ATP binding"/>
    <property type="evidence" value="ECO:0007669"/>
    <property type="project" value="UniProtKB-UniRule"/>
</dbReference>
<dbReference type="PROSITE" id="PS00108">
    <property type="entry name" value="PROTEIN_KINASE_ST"/>
    <property type="match status" value="1"/>
</dbReference>
<dbReference type="InterPro" id="IPR000719">
    <property type="entry name" value="Prot_kinase_dom"/>
</dbReference>
<evidence type="ECO:0000256" key="10">
    <source>
        <dbReference type="ARBA" id="ARBA00023136"/>
    </source>
</evidence>
<dbReference type="GO" id="GO:0016020">
    <property type="term" value="C:membrane"/>
    <property type="evidence" value="ECO:0007669"/>
    <property type="project" value="UniProtKB-SubCell"/>
</dbReference>
<dbReference type="InterPro" id="IPR024788">
    <property type="entry name" value="Malectin-like_Carb-bd_dom"/>
</dbReference>
<dbReference type="Gene3D" id="3.30.200.20">
    <property type="entry name" value="Phosphorylase Kinase, domain 1"/>
    <property type="match status" value="1"/>
</dbReference>
<dbReference type="FunFam" id="1.10.510.10:FF:000252">
    <property type="entry name" value="Receptor-like protein kinase FERONIA"/>
    <property type="match status" value="1"/>
</dbReference>
<keyword evidence="6 12" id="KW-0547">Nucleotide-binding</keyword>
<dbReference type="FunFam" id="3.30.200.20:FF:000645">
    <property type="entry name" value="Receptor-like protein kinase FERONIA"/>
    <property type="match status" value="1"/>
</dbReference>
<protein>
    <submittedName>
        <fullName evidence="17">Protein kinase domain-containing protein</fullName>
    </submittedName>
</protein>
<name>A0A2U1M6F3_ARTAN</name>
<dbReference type="InterPro" id="IPR008271">
    <property type="entry name" value="Ser/Thr_kinase_AS"/>
</dbReference>
<proteinExistence type="predicted"/>
<dbReference type="EMBL" id="PKPP01006347">
    <property type="protein sequence ID" value="PWA56810.1"/>
    <property type="molecule type" value="Genomic_DNA"/>
</dbReference>
<dbReference type="InterPro" id="IPR001245">
    <property type="entry name" value="Ser-Thr/Tyr_kinase_cat_dom"/>
</dbReference>
<feature type="transmembrane region" description="Helical" evidence="14">
    <location>
        <begin position="415"/>
        <end position="436"/>
    </location>
</feature>
<evidence type="ECO:0000256" key="13">
    <source>
        <dbReference type="SAM" id="MobiDB-lite"/>
    </source>
</evidence>
<keyword evidence="5 15" id="KW-0732">Signal</keyword>
<comment type="subcellular location">
    <subcellularLocation>
        <location evidence="1">Membrane</location>
        <topology evidence="1">Single-pass type I membrane protein</topology>
    </subcellularLocation>
</comment>
<dbReference type="FunFam" id="2.60.120.430:FF:000003">
    <property type="entry name" value="FERONIA receptor-like kinase"/>
    <property type="match status" value="1"/>
</dbReference>
<evidence type="ECO:0000259" key="16">
    <source>
        <dbReference type="PROSITE" id="PS50011"/>
    </source>
</evidence>
<dbReference type="PANTHER" id="PTHR34590">
    <property type="entry name" value="OS03G0124300 PROTEIN-RELATED"/>
    <property type="match status" value="1"/>
</dbReference>
<feature type="region of interest" description="Disordered" evidence="13">
    <location>
        <begin position="443"/>
        <end position="468"/>
    </location>
</feature>
<dbReference type="Gene3D" id="1.10.510.10">
    <property type="entry name" value="Transferase(Phosphotransferase) domain 1"/>
    <property type="match status" value="1"/>
</dbReference>
<comment type="caution">
    <text evidence="17">The sequence shown here is derived from an EMBL/GenBank/DDBJ whole genome shotgun (WGS) entry which is preliminary data.</text>
</comment>
<evidence type="ECO:0000256" key="2">
    <source>
        <dbReference type="ARBA" id="ARBA00022527"/>
    </source>
</evidence>
<dbReference type="PANTHER" id="PTHR34590:SF5">
    <property type="entry name" value="OS04G0586500 PROTEIN"/>
    <property type="match status" value="1"/>
</dbReference>
<evidence type="ECO:0000256" key="3">
    <source>
        <dbReference type="ARBA" id="ARBA00022679"/>
    </source>
</evidence>
<keyword evidence="9 14" id="KW-1133">Transmembrane helix</keyword>
<dbReference type="Pfam" id="PF12819">
    <property type="entry name" value="Malectin_like"/>
    <property type="match status" value="1"/>
</dbReference>
<evidence type="ECO:0000256" key="15">
    <source>
        <dbReference type="SAM" id="SignalP"/>
    </source>
</evidence>
<dbReference type="STRING" id="35608.A0A2U1M6F3"/>
<gene>
    <name evidence="17" type="ORF">CTI12_AA413300</name>
</gene>
<keyword evidence="2" id="KW-0723">Serine/threonine-protein kinase</keyword>
<feature type="domain" description="Protein kinase" evidence="16">
    <location>
        <begin position="483"/>
        <end position="758"/>
    </location>
</feature>
<evidence type="ECO:0000256" key="6">
    <source>
        <dbReference type="ARBA" id="ARBA00022741"/>
    </source>
</evidence>
<evidence type="ECO:0000256" key="1">
    <source>
        <dbReference type="ARBA" id="ARBA00004479"/>
    </source>
</evidence>
<dbReference type="OrthoDB" id="1720310at2759"/>
<feature type="compositionally biased region" description="Polar residues" evidence="13">
    <location>
        <begin position="445"/>
        <end position="465"/>
    </location>
</feature>